<feature type="region of interest" description="Disordered" evidence="5">
    <location>
        <begin position="470"/>
        <end position="511"/>
    </location>
</feature>
<feature type="domain" description="Vacuolar protein 14 C-terminal Fig4-binding" evidence="6">
    <location>
        <begin position="733"/>
        <end position="880"/>
    </location>
</feature>
<protein>
    <submittedName>
        <fullName evidence="7">GM26003, related</fullName>
    </submittedName>
</protein>
<feature type="region of interest" description="Disordered" evidence="5">
    <location>
        <begin position="670"/>
        <end position="731"/>
    </location>
</feature>
<evidence type="ECO:0000313" key="7">
    <source>
        <dbReference type="EMBL" id="CDJ33410.1"/>
    </source>
</evidence>
<organism evidence="7 8">
    <name type="scientific">Eimeria mitis</name>
    <dbReference type="NCBI Taxonomy" id="44415"/>
    <lineage>
        <taxon>Eukaryota</taxon>
        <taxon>Sar</taxon>
        <taxon>Alveolata</taxon>
        <taxon>Apicomplexa</taxon>
        <taxon>Conoidasida</taxon>
        <taxon>Coccidia</taxon>
        <taxon>Eucoccidiorida</taxon>
        <taxon>Eimeriorina</taxon>
        <taxon>Eimeriidae</taxon>
        <taxon>Eimeria</taxon>
    </lineage>
</organism>
<evidence type="ECO:0000256" key="2">
    <source>
        <dbReference type="ARBA" id="ARBA00010225"/>
    </source>
</evidence>
<feature type="compositionally biased region" description="Low complexity" evidence="5">
    <location>
        <begin position="474"/>
        <end position="486"/>
    </location>
</feature>
<sequence length="975" mass="103822">MYGSSAEFPTAGPLFGKETCRGLADKSFEKRKTAAQALQQLIKQQVQEAASAAAAEVATDATTDTPTQRQPQPHLHQHQQQQQQEQQQQQATQATVQKAISALTADFLSSPIANIRKGGLLGVAAVGLAFESGGLESCLQLLLRPLLKSFGDPDPRVRYYACESLFNVLKAARGLCLQFLPELFDGLCKLCGDVDREVRQGVGFVDSLLKEETAAAAAAAAEATAAAAAAAAAAGVPVAAAKAAAAAKGPITPAFIHLLVERLLVRNPYIKLLAYLPLFLGGLLQLLGDSHRDIRQAADLCVTNFLEDLRSDPVDTDPAVVTQTAEVVLRCSDSSNSSFTQLTALVWLHELLLLLLPDEGQQQQQQQRQQQQDEFFLPQTPIVRWHLEVQKHLKVLVSTAALDLSEFVSSAAEYLCTYSPPGPTPTAAAAAENASSAAPAAAAGDVRSLCLQWMELMLVEKPHLLLVGSEEEQQNQQQQRQKQKQNGVKLSKRFQKMQQRSRDQNEDDTQSLLLQKQQPLVAAVLYTALTAEGAAAATTAAPTAAAERPAAAASTQEAASRQPSAATPTDGSGSSTAEAATAAATAATAPSNHLLRMSLSVLSRFVQRSDANLRVVAEELLVLFRSNRCLLDGRGHFVLRQLCTMRNPCEVYTHMAKQIERHCATAAAAAQTPAADKTSTEVSEAQRSRSEAPPPAKLAAATASTAVAGQKSPICGKDVPQDGPAGSPGDTAEQTLQFLHQIVQALSIDLLSAKALRLSAVAAVRFVVACRADDSKMFETLLPTWAHNSVWLIALSVYGGKYEVAAGLVKMLSSEDSLSDLDMLQLEQLVLLLESKPFALLRMQLLQQPVDPHLITAIRGLGMLLPQGPAFSLLYRRLQLASPSVGCCCSLKTRASKEAPASQTESLVSRALSLAGAARKQFQGELSSVELPKSAFAAAPVDCSRRSVVKPPVNSPVVSLASAEKLPGEASSSLQ</sequence>
<proteinExistence type="inferred from homology"/>
<feature type="region of interest" description="Disordered" evidence="5">
    <location>
        <begin position="546"/>
        <end position="587"/>
    </location>
</feature>
<dbReference type="GO" id="GO:0010008">
    <property type="term" value="C:endosome membrane"/>
    <property type="evidence" value="ECO:0007669"/>
    <property type="project" value="TreeGrafter"/>
</dbReference>
<keyword evidence="4" id="KW-0472">Membrane</keyword>
<comment type="similarity">
    <text evidence="2">Belongs to the VAC14 family.</text>
</comment>
<name>U6K5Z4_9EIME</name>
<dbReference type="EMBL" id="HG685200">
    <property type="protein sequence ID" value="CDJ33410.1"/>
    <property type="molecule type" value="Genomic_DNA"/>
</dbReference>
<keyword evidence="8" id="KW-1185">Reference proteome</keyword>
<evidence type="ECO:0000256" key="1">
    <source>
        <dbReference type="ARBA" id="ARBA00004308"/>
    </source>
</evidence>
<dbReference type="InterPro" id="IPR026825">
    <property type="entry name" value="Vac14"/>
</dbReference>
<feature type="region of interest" description="Disordered" evidence="5">
    <location>
        <begin position="53"/>
        <end position="92"/>
    </location>
</feature>
<keyword evidence="3" id="KW-0677">Repeat</keyword>
<dbReference type="Proteomes" id="UP000030744">
    <property type="component" value="Unassembled WGS sequence"/>
</dbReference>
<dbReference type="OrthoDB" id="5574975at2759"/>
<feature type="compositionally biased region" description="Low complexity" evidence="5">
    <location>
        <begin position="697"/>
        <end position="708"/>
    </location>
</feature>
<reference evidence="7" key="1">
    <citation type="submission" date="2013-10" db="EMBL/GenBank/DDBJ databases">
        <title>Genomic analysis of the causative agents of coccidiosis in chickens.</title>
        <authorList>
            <person name="Reid A.J."/>
            <person name="Blake D."/>
            <person name="Billington K."/>
            <person name="Browne H."/>
            <person name="Dunn M."/>
            <person name="Hung S."/>
            <person name="Kawahara F."/>
            <person name="Miranda-Saavedra D."/>
            <person name="Mourier T."/>
            <person name="Nagra H."/>
            <person name="Otto T.D."/>
            <person name="Rawlings N."/>
            <person name="Sanchez A."/>
            <person name="Sanders M."/>
            <person name="Subramaniam C."/>
            <person name="Tay Y."/>
            <person name="Dear P."/>
            <person name="Doerig C."/>
            <person name="Gruber A."/>
            <person name="Parkinson J."/>
            <person name="Shirley M."/>
            <person name="Wan K.L."/>
            <person name="Berriman M."/>
            <person name="Tomley F."/>
            <person name="Pain A."/>
        </authorList>
    </citation>
    <scope>NUCLEOTIDE SEQUENCE [LARGE SCALE GENOMIC DNA]</scope>
    <source>
        <strain evidence="7">Houghton</strain>
    </source>
</reference>
<gene>
    <name evidence="7" type="ORF">EMH_0053570</name>
</gene>
<feature type="compositionally biased region" description="Low complexity" evidence="5">
    <location>
        <begin position="546"/>
        <end position="559"/>
    </location>
</feature>
<dbReference type="VEuPathDB" id="ToxoDB:EMH_0053570"/>
<dbReference type="GO" id="GO:0006661">
    <property type="term" value="P:phosphatidylinositol biosynthetic process"/>
    <property type="evidence" value="ECO:0007669"/>
    <property type="project" value="InterPro"/>
</dbReference>
<evidence type="ECO:0000256" key="4">
    <source>
        <dbReference type="ARBA" id="ARBA00023136"/>
    </source>
</evidence>
<feature type="compositionally biased region" description="Low complexity" evidence="5">
    <location>
        <begin position="576"/>
        <end position="587"/>
    </location>
</feature>
<feature type="compositionally biased region" description="Polar residues" evidence="5">
    <location>
        <begin position="561"/>
        <end position="575"/>
    </location>
</feature>
<dbReference type="InterPro" id="IPR011989">
    <property type="entry name" value="ARM-like"/>
</dbReference>
<dbReference type="AlphaFoldDB" id="U6K5Z4"/>
<evidence type="ECO:0000313" key="8">
    <source>
        <dbReference type="Proteomes" id="UP000030744"/>
    </source>
</evidence>
<evidence type="ECO:0000256" key="3">
    <source>
        <dbReference type="ARBA" id="ARBA00022737"/>
    </source>
</evidence>
<evidence type="ECO:0000256" key="5">
    <source>
        <dbReference type="SAM" id="MobiDB-lite"/>
    </source>
</evidence>
<dbReference type="InterPro" id="IPR016024">
    <property type="entry name" value="ARM-type_fold"/>
</dbReference>
<dbReference type="Pfam" id="PF11916">
    <property type="entry name" value="Vac14_Fig4_bd"/>
    <property type="match status" value="1"/>
</dbReference>
<evidence type="ECO:0000259" key="6">
    <source>
        <dbReference type="Pfam" id="PF11916"/>
    </source>
</evidence>
<dbReference type="InterPro" id="IPR021841">
    <property type="entry name" value="VAC14_Fig4p-bd"/>
</dbReference>
<reference evidence="7" key="2">
    <citation type="submission" date="2013-10" db="EMBL/GenBank/DDBJ databases">
        <authorList>
            <person name="Aslett M."/>
        </authorList>
    </citation>
    <scope>NUCLEOTIDE SEQUENCE [LARGE SCALE GENOMIC DNA]</scope>
    <source>
        <strain evidence="7">Houghton</strain>
    </source>
</reference>
<dbReference type="RefSeq" id="XP_013355974.1">
    <property type="nucleotide sequence ID" value="XM_013500520.1"/>
</dbReference>
<dbReference type="Pfam" id="PF12755">
    <property type="entry name" value="Vac14_Fab1_bd"/>
    <property type="match status" value="1"/>
</dbReference>
<dbReference type="PANTHER" id="PTHR16023">
    <property type="entry name" value="TAX1 BINDING PROTEIN-RELATED"/>
    <property type="match status" value="1"/>
</dbReference>
<accession>U6K5Z4</accession>
<comment type="subcellular location">
    <subcellularLocation>
        <location evidence="1">Endomembrane system</location>
    </subcellularLocation>
</comment>
<dbReference type="GO" id="GO:0070772">
    <property type="term" value="C:PAS complex"/>
    <property type="evidence" value="ECO:0007669"/>
    <property type="project" value="InterPro"/>
</dbReference>
<dbReference type="Gene3D" id="1.25.10.10">
    <property type="entry name" value="Leucine-rich Repeat Variant"/>
    <property type="match status" value="1"/>
</dbReference>
<dbReference type="GeneID" id="25380029"/>
<dbReference type="SUPFAM" id="SSF48371">
    <property type="entry name" value="ARM repeat"/>
    <property type="match status" value="1"/>
</dbReference>
<dbReference type="PANTHER" id="PTHR16023:SF0">
    <property type="entry name" value="PROTEIN VAC14 HOMOLOG"/>
    <property type="match status" value="1"/>
</dbReference>